<feature type="compositionally biased region" description="Acidic residues" evidence="2">
    <location>
        <begin position="465"/>
        <end position="478"/>
    </location>
</feature>
<dbReference type="STRING" id="1005944.SAMN05192576_1610"/>
<evidence type="ECO:0000256" key="3">
    <source>
        <dbReference type="SAM" id="SignalP"/>
    </source>
</evidence>
<feature type="domain" description="PBP" evidence="4">
    <location>
        <begin position="85"/>
        <end position="428"/>
    </location>
</feature>
<evidence type="ECO:0000313" key="5">
    <source>
        <dbReference type="EMBL" id="SDN16338.1"/>
    </source>
</evidence>
<dbReference type="Proteomes" id="UP000199004">
    <property type="component" value="Unassembled WGS sequence"/>
</dbReference>
<dbReference type="PROSITE" id="PS51257">
    <property type="entry name" value="PROKAR_LIPOPROTEIN"/>
    <property type="match status" value="1"/>
</dbReference>
<organism evidence="5 6">
    <name type="scientific">Nocardioides szechwanensis</name>
    <dbReference type="NCBI Taxonomy" id="1005944"/>
    <lineage>
        <taxon>Bacteria</taxon>
        <taxon>Bacillati</taxon>
        <taxon>Actinomycetota</taxon>
        <taxon>Actinomycetes</taxon>
        <taxon>Propionibacteriales</taxon>
        <taxon>Nocardioidaceae</taxon>
        <taxon>Nocardioides</taxon>
    </lineage>
</organism>
<dbReference type="InterPro" id="IPR050811">
    <property type="entry name" value="Phosphate_ABC_transporter"/>
</dbReference>
<evidence type="ECO:0000256" key="1">
    <source>
        <dbReference type="ARBA" id="ARBA00022729"/>
    </source>
</evidence>
<keyword evidence="6" id="KW-1185">Reference proteome</keyword>
<dbReference type="AlphaFoldDB" id="A0A1G9Z4C3"/>
<dbReference type="OrthoDB" id="3771732at2"/>
<dbReference type="PANTHER" id="PTHR30570:SF1">
    <property type="entry name" value="PHOSPHATE-BINDING PROTEIN PSTS"/>
    <property type="match status" value="1"/>
</dbReference>
<evidence type="ECO:0000259" key="4">
    <source>
        <dbReference type="Pfam" id="PF12849"/>
    </source>
</evidence>
<protein>
    <submittedName>
        <fullName evidence="5">PBP superfamily domain-containing protein</fullName>
    </submittedName>
</protein>
<name>A0A1G9Z4C3_9ACTN</name>
<feature type="signal peptide" evidence="3">
    <location>
        <begin position="1"/>
        <end position="32"/>
    </location>
</feature>
<proteinExistence type="predicted"/>
<feature type="region of interest" description="Disordered" evidence="2">
    <location>
        <begin position="464"/>
        <end position="484"/>
    </location>
</feature>
<dbReference type="RefSeq" id="WP_091023544.1">
    <property type="nucleotide sequence ID" value="NZ_BKAE01000007.1"/>
</dbReference>
<gene>
    <name evidence="5" type="ORF">SAMN05192576_1610</name>
</gene>
<feature type="chain" id="PRO_5011501399" evidence="3">
    <location>
        <begin position="33"/>
        <end position="484"/>
    </location>
</feature>
<accession>A0A1G9Z4C3</accession>
<dbReference type="InterPro" id="IPR024370">
    <property type="entry name" value="PBP_domain"/>
</dbReference>
<dbReference type="Pfam" id="PF12849">
    <property type="entry name" value="PBP_like_2"/>
    <property type="match status" value="1"/>
</dbReference>
<reference evidence="5 6" key="1">
    <citation type="submission" date="2016-10" db="EMBL/GenBank/DDBJ databases">
        <authorList>
            <person name="de Groot N.N."/>
        </authorList>
    </citation>
    <scope>NUCLEOTIDE SEQUENCE [LARGE SCALE GENOMIC DNA]</scope>
    <source>
        <strain evidence="5 6">CGMCC 1.11147</strain>
    </source>
</reference>
<keyword evidence="1 3" id="KW-0732">Signal</keyword>
<evidence type="ECO:0000313" key="6">
    <source>
        <dbReference type="Proteomes" id="UP000199004"/>
    </source>
</evidence>
<sequence length="484" mass="53544">MRTGHHTVTHTGRTAGLVALLLTAALALSSCADDTPEATDTVAQQEAQRYRANTDEQERINKANAALPGRPGGIVDIEGTSGSLTAEAASRYEFGGSTTTVNFSETGEDQAFQRLCAGEIDLVDSSRPISRAEWDACRAVGLDVVQFQVAADAVVLAIKSETDVGGDCLTTAQVQDIFRAGSPITDWSQLGLDEVRLETGGPNMDNNAFGFFGRYVLDAPEPSLTNLRSDYQAFESDNGTRDWVVGGIRDHLLADRFADRARKRALLNEQLETWWQVLKDAQAEVRAARAEVQKGIRDKRPPADRARDQQRLADAIVARDAARVKKNQIATQREEALRLYNLALGSKRLVDDIRGNLAFFRFSYYELYEDQLRPFEITLPSGERNCIFPSQRTIVSGEYPLARQLLVTTTTRSLQRREVTDFLKFYVNASDELAADARLVALPANIIALQNRWLDGETPVILVSPDEEVTTQQPEDEPEVKPAR</sequence>
<dbReference type="EMBL" id="FNIC01000002">
    <property type="protein sequence ID" value="SDN16338.1"/>
    <property type="molecule type" value="Genomic_DNA"/>
</dbReference>
<dbReference type="Gene3D" id="3.40.190.10">
    <property type="entry name" value="Periplasmic binding protein-like II"/>
    <property type="match status" value="4"/>
</dbReference>
<evidence type="ECO:0000256" key="2">
    <source>
        <dbReference type="SAM" id="MobiDB-lite"/>
    </source>
</evidence>
<dbReference type="PANTHER" id="PTHR30570">
    <property type="entry name" value="PERIPLASMIC PHOSPHATE BINDING COMPONENT OF PHOSPHATE ABC TRANSPORTER"/>
    <property type="match status" value="1"/>
</dbReference>
<dbReference type="SUPFAM" id="SSF53850">
    <property type="entry name" value="Periplasmic binding protein-like II"/>
    <property type="match status" value="2"/>
</dbReference>